<dbReference type="GO" id="GO:0000287">
    <property type="term" value="F:magnesium ion binding"/>
    <property type="evidence" value="ECO:0007669"/>
    <property type="project" value="InterPro"/>
</dbReference>
<evidence type="ECO:0000259" key="3">
    <source>
        <dbReference type="Pfam" id="PF01648"/>
    </source>
</evidence>
<accession>A0AAE3MF14</accession>
<comment type="similarity">
    <text evidence="1">Belongs to the P-Pant transferase superfamily. Gsp/Sfp/HetI/AcpT family.</text>
</comment>
<dbReference type="InterPro" id="IPR050559">
    <property type="entry name" value="P-Pant_transferase_sf"/>
</dbReference>
<dbReference type="InterPro" id="IPR037143">
    <property type="entry name" value="4-PPantetheinyl_Trfase_dom_sf"/>
</dbReference>
<dbReference type="EMBL" id="JAPDPI010000025">
    <property type="protein sequence ID" value="MCW3806531.1"/>
    <property type="molecule type" value="Genomic_DNA"/>
</dbReference>
<evidence type="ECO:0000256" key="2">
    <source>
        <dbReference type="ARBA" id="ARBA00022679"/>
    </source>
</evidence>
<dbReference type="RefSeq" id="WP_301200051.1">
    <property type="nucleotide sequence ID" value="NZ_JAPDPI010000025.1"/>
</dbReference>
<protein>
    <submittedName>
        <fullName evidence="4">4'-phosphopantetheinyl transferase superfamily protein</fullName>
    </submittedName>
</protein>
<evidence type="ECO:0000313" key="5">
    <source>
        <dbReference type="Proteomes" id="UP001207408"/>
    </source>
</evidence>
<dbReference type="PANTHER" id="PTHR12215:SF10">
    <property type="entry name" value="L-AMINOADIPATE-SEMIALDEHYDE DEHYDROGENASE-PHOSPHOPANTETHEINYL TRANSFERASE"/>
    <property type="match status" value="1"/>
</dbReference>
<sequence length="208" mass="24336">MPLLFKKDCHNGGIVAVWQITEPVEELLEELALRDCELSRVSSFKLDKRKAEFLATRCLIKEVLGITPEIDYQDSGKPVLQNADYNLSISHTKGYAAIVLSKGQYAGIDIEYPSDRVQRVYERFVSLDEQQFIPEGQRVEYYTLIWCLKEAMFKMFDEQSIIFNEHLVCRPFKFDEEGELKALYRKEKEVELSYRFSTVNGFYLVYHC</sequence>
<evidence type="ECO:0000313" key="4">
    <source>
        <dbReference type="EMBL" id="MCW3806531.1"/>
    </source>
</evidence>
<dbReference type="GO" id="GO:0005829">
    <property type="term" value="C:cytosol"/>
    <property type="evidence" value="ECO:0007669"/>
    <property type="project" value="TreeGrafter"/>
</dbReference>
<dbReference type="Pfam" id="PF01648">
    <property type="entry name" value="ACPS"/>
    <property type="match status" value="1"/>
</dbReference>
<dbReference type="GO" id="GO:0008897">
    <property type="term" value="F:holo-[acyl-carrier-protein] synthase activity"/>
    <property type="evidence" value="ECO:0007669"/>
    <property type="project" value="InterPro"/>
</dbReference>
<dbReference type="PANTHER" id="PTHR12215">
    <property type="entry name" value="PHOSPHOPANTETHEINE TRANSFERASE"/>
    <property type="match status" value="1"/>
</dbReference>
<feature type="domain" description="4'-phosphopantetheinyl transferase" evidence="3">
    <location>
        <begin position="107"/>
        <end position="160"/>
    </location>
</feature>
<dbReference type="SUPFAM" id="SSF56214">
    <property type="entry name" value="4'-phosphopantetheinyl transferase"/>
    <property type="match status" value="2"/>
</dbReference>
<dbReference type="AlphaFoldDB" id="A0AAE3MF14"/>
<reference evidence="4" key="1">
    <citation type="submission" date="2022-10" db="EMBL/GenBank/DDBJ databases">
        <authorList>
            <person name="Yu W.X."/>
        </authorList>
    </citation>
    <scope>NUCLEOTIDE SEQUENCE</scope>
    <source>
        <strain evidence="4">D04</strain>
    </source>
</reference>
<comment type="caution">
    <text evidence="4">The sequence shown here is derived from an EMBL/GenBank/DDBJ whole genome shotgun (WGS) entry which is preliminary data.</text>
</comment>
<dbReference type="GO" id="GO:0019878">
    <property type="term" value="P:lysine biosynthetic process via aminoadipic acid"/>
    <property type="evidence" value="ECO:0007669"/>
    <property type="project" value="TreeGrafter"/>
</dbReference>
<keyword evidence="5" id="KW-1185">Reference proteome</keyword>
<organism evidence="4 5">
    <name type="scientific">Plebeiibacterium marinum</name>
    <dbReference type="NCBI Taxonomy" id="2992111"/>
    <lineage>
        <taxon>Bacteria</taxon>
        <taxon>Pseudomonadati</taxon>
        <taxon>Bacteroidota</taxon>
        <taxon>Bacteroidia</taxon>
        <taxon>Marinilabiliales</taxon>
        <taxon>Marinilabiliaceae</taxon>
        <taxon>Plebeiibacterium</taxon>
    </lineage>
</organism>
<name>A0AAE3MF14_9BACT</name>
<dbReference type="InterPro" id="IPR008278">
    <property type="entry name" value="4-PPantetheinyl_Trfase_dom"/>
</dbReference>
<proteinExistence type="inferred from homology"/>
<keyword evidence="2 4" id="KW-0808">Transferase</keyword>
<gene>
    <name evidence="4" type="ORF">OM074_12925</name>
</gene>
<dbReference type="Gene3D" id="3.90.470.20">
    <property type="entry name" value="4'-phosphopantetheinyl transferase domain"/>
    <property type="match status" value="1"/>
</dbReference>
<evidence type="ECO:0000256" key="1">
    <source>
        <dbReference type="ARBA" id="ARBA00010990"/>
    </source>
</evidence>
<dbReference type="Proteomes" id="UP001207408">
    <property type="component" value="Unassembled WGS sequence"/>
</dbReference>